<sequence>MSSLLSPAELAWYVTGRFYRTGEGWLADYGYFLHLSGIVGDMFDSEPGEGAAYFTFAAKPFKARAVSNGALNLALDPVGEFSVYLQRVPGGDFDRPESFAQGERIATFRRTGLVVGSTVSAQVGGASVPVLGDNVFSARLIDSRAFEFQGARYDLARILGRGVTQFGTSATVPVAFPAHGTHPPRYELVLPFTGSAIALAGNPGGIVESVIGN</sequence>
<accession>A0ABY3XIP6</accession>
<evidence type="ECO:0000313" key="1">
    <source>
        <dbReference type="EMBL" id="UNP31505.1"/>
    </source>
</evidence>
<name>A0ABY3XIP6_9GAMM</name>
<proteinExistence type="predicted"/>
<organism evidence="1 2">
    <name type="scientific">Lysobacter gummosus</name>
    <dbReference type="NCBI Taxonomy" id="262324"/>
    <lineage>
        <taxon>Bacteria</taxon>
        <taxon>Pseudomonadati</taxon>
        <taxon>Pseudomonadota</taxon>
        <taxon>Gammaproteobacteria</taxon>
        <taxon>Lysobacterales</taxon>
        <taxon>Lysobacteraceae</taxon>
        <taxon>Lysobacter</taxon>
    </lineage>
</organism>
<dbReference type="Proteomes" id="UP000829194">
    <property type="component" value="Chromosome"/>
</dbReference>
<keyword evidence="2" id="KW-1185">Reference proteome</keyword>
<evidence type="ECO:0000313" key="2">
    <source>
        <dbReference type="Proteomes" id="UP000829194"/>
    </source>
</evidence>
<dbReference type="EMBL" id="CP093547">
    <property type="protein sequence ID" value="UNP31505.1"/>
    <property type="molecule type" value="Genomic_DNA"/>
</dbReference>
<gene>
    <name evidence="1" type="ORF">MOV92_09775</name>
</gene>
<reference evidence="1 2" key="1">
    <citation type="submission" date="2022-03" db="EMBL/GenBank/DDBJ databases">
        <title>Complete genome sequence of Lysobacter capsici VKM B-2533 and Lysobacter gummosus 10.1.1, promising sources of lytic agents.</title>
        <authorList>
            <person name="Tarlachkov S.V."/>
            <person name="Kudryakova I.V."/>
            <person name="Afoshin A.S."/>
            <person name="Leontyevskaya E.A."/>
            <person name="Leontyevskaya N.V."/>
        </authorList>
    </citation>
    <scope>NUCLEOTIDE SEQUENCE [LARGE SCALE GENOMIC DNA]</scope>
    <source>
        <strain evidence="1 2">10.1.1</strain>
    </source>
</reference>
<dbReference type="RefSeq" id="WP_148648832.1">
    <property type="nucleotide sequence ID" value="NZ_CP011131.1"/>
</dbReference>
<protein>
    <submittedName>
        <fullName evidence="1">Uncharacterized protein</fullName>
    </submittedName>
</protein>